<gene>
    <name evidence="2" type="ORF">J2804_003086</name>
</gene>
<feature type="transmembrane region" description="Helical" evidence="1">
    <location>
        <begin position="58"/>
        <end position="79"/>
    </location>
</feature>
<protein>
    <recommendedName>
        <fullName evidence="4">Zinc ribbon domain-containing protein</fullName>
    </recommendedName>
</protein>
<feature type="transmembrane region" description="Helical" evidence="1">
    <location>
        <begin position="85"/>
        <end position="105"/>
    </location>
</feature>
<evidence type="ECO:0000256" key="1">
    <source>
        <dbReference type="SAM" id="Phobius"/>
    </source>
</evidence>
<reference evidence="2 3" key="1">
    <citation type="submission" date="2023-07" db="EMBL/GenBank/DDBJ databases">
        <title>Sorghum-associated microbial communities from plants grown in Nebraska, USA.</title>
        <authorList>
            <person name="Schachtman D."/>
        </authorList>
    </citation>
    <scope>NUCLEOTIDE SEQUENCE [LARGE SCALE GENOMIC DNA]</scope>
    <source>
        <strain evidence="2 3">DS1316</strain>
    </source>
</reference>
<keyword evidence="1" id="KW-0472">Membrane</keyword>
<evidence type="ECO:0008006" key="4">
    <source>
        <dbReference type="Google" id="ProtNLM"/>
    </source>
</evidence>
<evidence type="ECO:0000313" key="3">
    <source>
        <dbReference type="Proteomes" id="UP001264340"/>
    </source>
</evidence>
<dbReference type="RefSeq" id="WP_310121402.1">
    <property type="nucleotide sequence ID" value="NZ_JAVDRP010000005.1"/>
</dbReference>
<dbReference type="EMBL" id="JAVDRP010000005">
    <property type="protein sequence ID" value="MDR6409681.1"/>
    <property type="molecule type" value="Genomic_DNA"/>
</dbReference>
<keyword evidence="1" id="KW-0812">Transmembrane</keyword>
<organism evidence="2 3">
    <name type="scientific">Paraburkholderia terricola</name>
    <dbReference type="NCBI Taxonomy" id="169427"/>
    <lineage>
        <taxon>Bacteria</taxon>
        <taxon>Pseudomonadati</taxon>
        <taxon>Pseudomonadota</taxon>
        <taxon>Betaproteobacteria</taxon>
        <taxon>Burkholderiales</taxon>
        <taxon>Burkholderiaceae</taxon>
        <taxon>Paraburkholderia</taxon>
    </lineage>
</organism>
<accession>A0ABU1LSE8</accession>
<sequence>MGKLTKRSFIKEHFHMLTDCPHCYKKMHDEADYCPHCRQYVPNASEMSGSGIGGGEEILKFLVVSVGIFFGLGMALDYLSWWSNWEFVPCIIVAPVLALGAMWVLNAPERASARRQAKYDREEAPLLPLRKQRFQHECNHPRNDPDWGELSDERREKLTAQWEIELAEIERKIDQYPRPSLY</sequence>
<dbReference type="Proteomes" id="UP001264340">
    <property type="component" value="Unassembled WGS sequence"/>
</dbReference>
<keyword evidence="1" id="KW-1133">Transmembrane helix</keyword>
<proteinExistence type="predicted"/>
<evidence type="ECO:0000313" key="2">
    <source>
        <dbReference type="EMBL" id="MDR6409681.1"/>
    </source>
</evidence>
<keyword evidence="3" id="KW-1185">Reference proteome</keyword>
<name>A0ABU1LSE8_9BURK</name>
<comment type="caution">
    <text evidence="2">The sequence shown here is derived from an EMBL/GenBank/DDBJ whole genome shotgun (WGS) entry which is preliminary data.</text>
</comment>